<dbReference type="RefSeq" id="WP_212009604.1">
    <property type="nucleotide sequence ID" value="NZ_JAAFYZ010000039.1"/>
</dbReference>
<dbReference type="InterPro" id="IPR000792">
    <property type="entry name" value="Tscrpt_reg_LuxR_C"/>
</dbReference>
<dbReference type="SMART" id="SM00421">
    <property type="entry name" value="HTH_LUXR"/>
    <property type="match status" value="1"/>
</dbReference>
<protein>
    <submittedName>
        <fullName evidence="6">Response regulator transcription factor</fullName>
    </submittedName>
</protein>
<keyword evidence="7" id="KW-1185">Reference proteome</keyword>
<dbReference type="PANTHER" id="PTHR44688">
    <property type="entry name" value="DNA-BINDING TRANSCRIPTIONAL ACTIVATOR DEVR_DOSR"/>
    <property type="match status" value="1"/>
</dbReference>
<dbReference type="Proteomes" id="UP000730482">
    <property type="component" value="Unassembled WGS sequence"/>
</dbReference>
<evidence type="ECO:0000313" key="6">
    <source>
        <dbReference type="EMBL" id="MBS2548025.1"/>
    </source>
</evidence>
<sequence length="228" mass="24440">MRRPSGRRHGDGGDPARRAIAVIEPSEVIRLGLVAMLSSMSFVSRVVTMTEVDALFDDQGESAADTVLASESLDPDALARLQELTAAAGVELLMVLNNGDASRLGDVAEQAASGSIAFDALNVENLSRVLQGMAADDDQVEPPAKPGRRPAPRPWRHLSAAWPRIQLTQRELDILVLLSEGLSNKQIAPRIGISEHGVKRHVTNVLAKLNCTNRTEAVAYALQQGLLA</sequence>
<comment type="caution">
    <text evidence="6">The sequence shown here is derived from an EMBL/GenBank/DDBJ whole genome shotgun (WGS) entry which is preliminary data.</text>
</comment>
<dbReference type="InterPro" id="IPR016032">
    <property type="entry name" value="Sig_transdc_resp-reg_C-effctor"/>
</dbReference>
<evidence type="ECO:0000256" key="1">
    <source>
        <dbReference type="ARBA" id="ARBA00023015"/>
    </source>
</evidence>
<feature type="compositionally biased region" description="Basic residues" evidence="4">
    <location>
        <begin position="146"/>
        <end position="155"/>
    </location>
</feature>
<dbReference type="PANTHER" id="PTHR44688:SF16">
    <property type="entry name" value="DNA-BINDING TRANSCRIPTIONAL ACTIVATOR DEVR_DOSR"/>
    <property type="match status" value="1"/>
</dbReference>
<accession>A0ABS5KPQ3</accession>
<keyword evidence="1" id="KW-0805">Transcription regulation</keyword>
<proteinExistence type="predicted"/>
<dbReference type="SUPFAM" id="SSF46894">
    <property type="entry name" value="C-terminal effector domain of the bipartite response regulators"/>
    <property type="match status" value="1"/>
</dbReference>
<dbReference type="PROSITE" id="PS50043">
    <property type="entry name" value="HTH_LUXR_2"/>
    <property type="match status" value="1"/>
</dbReference>
<name>A0ABS5KPQ3_9ACTN</name>
<dbReference type="EMBL" id="JAAFYZ010000039">
    <property type="protein sequence ID" value="MBS2548025.1"/>
    <property type="molecule type" value="Genomic_DNA"/>
</dbReference>
<evidence type="ECO:0000256" key="4">
    <source>
        <dbReference type="SAM" id="MobiDB-lite"/>
    </source>
</evidence>
<feature type="domain" description="HTH luxR-type" evidence="5">
    <location>
        <begin position="160"/>
        <end position="225"/>
    </location>
</feature>
<evidence type="ECO:0000256" key="2">
    <source>
        <dbReference type="ARBA" id="ARBA00023125"/>
    </source>
</evidence>
<feature type="region of interest" description="Disordered" evidence="4">
    <location>
        <begin position="136"/>
        <end position="155"/>
    </location>
</feature>
<evidence type="ECO:0000256" key="3">
    <source>
        <dbReference type="ARBA" id="ARBA00023163"/>
    </source>
</evidence>
<reference evidence="6 7" key="1">
    <citation type="submission" date="2020-02" db="EMBL/GenBank/DDBJ databases">
        <title>Acidophilic actinobacteria isolated from forest soil.</title>
        <authorList>
            <person name="Golinska P."/>
        </authorList>
    </citation>
    <scope>NUCLEOTIDE SEQUENCE [LARGE SCALE GENOMIC DNA]</scope>
    <source>
        <strain evidence="6 7">NL8</strain>
    </source>
</reference>
<dbReference type="Pfam" id="PF00196">
    <property type="entry name" value="GerE"/>
    <property type="match status" value="1"/>
</dbReference>
<dbReference type="CDD" id="cd06170">
    <property type="entry name" value="LuxR_C_like"/>
    <property type="match status" value="1"/>
</dbReference>
<dbReference type="PRINTS" id="PR00038">
    <property type="entry name" value="HTHLUXR"/>
</dbReference>
<gene>
    <name evidence="6" type="ORF">KGQ19_14240</name>
</gene>
<keyword evidence="3" id="KW-0804">Transcription</keyword>
<evidence type="ECO:0000259" key="5">
    <source>
        <dbReference type="PROSITE" id="PS50043"/>
    </source>
</evidence>
<dbReference type="Gene3D" id="3.40.50.2300">
    <property type="match status" value="1"/>
</dbReference>
<evidence type="ECO:0000313" key="7">
    <source>
        <dbReference type="Proteomes" id="UP000730482"/>
    </source>
</evidence>
<organism evidence="6 7">
    <name type="scientific">Catenulispora pinistramenti</name>
    <dbReference type="NCBI Taxonomy" id="2705254"/>
    <lineage>
        <taxon>Bacteria</taxon>
        <taxon>Bacillati</taxon>
        <taxon>Actinomycetota</taxon>
        <taxon>Actinomycetes</taxon>
        <taxon>Catenulisporales</taxon>
        <taxon>Catenulisporaceae</taxon>
        <taxon>Catenulispora</taxon>
    </lineage>
</organism>
<keyword evidence="2" id="KW-0238">DNA-binding</keyword>